<evidence type="ECO:0000259" key="17">
    <source>
        <dbReference type="Pfam" id="PF16087"/>
    </source>
</evidence>
<protein>
    <recommendedName>
        <fullName evidence="8">Regucalcin</fullName>
        <ecNumber evidence="7">3.1.1.17</ecNumber>
    </recommendedName>
    <alternativeName>
        <fullName evidence="13">Gluconolactonase</fullName>
    </alternativeName>
</protein>
<evidence type="ECO:0000256" key="8">
    <source>
        <dbReference type="ARBA" id="ARBA00016808"/>
    </source>
</evidence>
<dbReference type="InterPro" id="IPR005511">
    <property type="entry name" value="SMP-30"/>
</dbReference>
<evidence type="ECO:0000256" key="12">
    <source>
        <dbReference type="ARBA" id="ARBA00022837"/>
    </source>
</evidence>
<evidence type="ECO:0000256" key="4">
    <source>
        <dbReference type="ARBA" id="ARBA00001946"/>
    </source>
</evidence>
<feature type="domain" description="DUF4817" evidence="17">
    <location>
        <begin position="5"/>
        <end position="56"/>
    </location>
</feature>
<comment type="subcellular location">
    <subcellularLocation>
        <location evidence="5">Cytoplasm</location>
    </subcellularLocation>
</comment>
<dbReference type="OrthoDB" id="423498at2759"/>
<dbReference type="GO" id="GO:0005509">
    <property type="term" value="F:calcium ion binding"/>
    <property type="evidence" value="ECO:0007669"/>
    <property type="project" value="InterPro"/>
</dbReference>
<evidence type="ECO:0000256" key="14">
    <source>
        <dbReference type="PIRSR" id="PIRSR605511-1"/>
    </source>
</evidence>
<organism evidence="18 19">
    <name type="scientific">Araneus ventricosus</name>
    <name type="common">Orbweaver spider</name>
    <name type="synonym">Epeira ventricosa</name>
    <dbReference type="NCBI Taxonomy" id="182803"/>
    <lineage>
        <taxon>Eukaryota</taxon>
        <taxon>Metazoa</taxon>
        <taxon>Ecdysozoa</taxon>
        <taxon>Arthropoda</taxon>
        <taxon>Chelicerata</taxon>
        <taxon>Arachnida</taxon>
        <taxon>Araneae</taxon>
        <taxon>Araneomorphae</taxon>
        <taxon>Entelegynae</taxon>
        <taxon>Araneoidea</taxon>
        <taxon>Araneidae</taxon>
        <taxon>Araneus</taxon>
    </lineage>
</organism>
<evidence type="ECO:0000256" key="11">
    <source>
        <dbReference type="ARBA" id="ARBA00022801"/>
    </source>
</evidence>
<gene>
    <name evidence="18" type="primary">RGN_1</name>
    <name evidence="18" type="ORF">AVEN_163252_1</name>
</gene>
<dbReference type="InterPro" id="IPR013658">
    <property type="entry name" value="SGL"/>
</dbReference>
<comment type="cofactor">
    <cofactor evidence="2">
        <name>Ca(2+)</name>
        <dbReference type="ChEBI" id="CHEBI:29108"/>
    </cofactor>
</comment>
<keyword evidence="12" id="KW-0106">Calcium</keyword>
<feature type="binding site" evidence="15">
    <location>
        <position position="221"/>
    </location>
    <ligand>
        <name>substrate</name>
    </ligand>
</feature>
<feature type="domain" description="SMP-30/Gluconolactonase/LRE-like region" evidence="16">
    <location>
        <begin position="170"/>
        <end position="381"/>
    </location>
</feature>
<evidence type="ECO:0000313" key="19">
    <source>
        <dbReference type="Proteomes" id="UP000499080"/>
    </source>
</evidence>
<evidence type="ECO:0000256" key="6">
    <source>
        <dbReference type="ARBA" id="ARBA00008853"/>
    </source>
</evidence>
<keyword evidence="19" id="KW-1185">Reference proteome</keyword>
<dbReference type="SUPFAM" id="SSF63829">
    <property type="entry name" value="Calcium-dependent phosphotriesterase"/>
    <property type="match status" value="1"/>
</dbReference>
<evidence type="ECO:0000256" key="9">
    <source>
        <dbReference type="ARBA" id="ARBA00022490"/>
    </source>
</evidence>
<evidence type="ECO:0000256" key="5">
    <source>
        <dbReference type="ARBA" id="ARBA00004496"/>
    </source>
</evidence>
<name>A0A4Y2LHX4_ARAVE</name>
<dbReference type="InterPro" id="IPR032135">
    <property type="entry name" value="DUF4817"/>
</dbReference>
<keyword evidence="15" id="KW-0862">Zinc</keyword>
<dbReference type="PANTHER" id="PTHR10907:SF47">
    <property type="entry name" value="REGUCALCIN"/>
    <property type="match status" value="1"/>
</dbReference>
<evidence type="ECO:0000259" key="16">
    <source>
        <dbReference type="Pfam" id="PF08450"/>
    </source>
</evidence>
<feature type="binding site" evidence="15">
    <location>
        <position position="219"/>
    </location>
    <ligand>
        <name>substrate</name>
    </ligand>
</feature>
<feature type="active site" description="Proton donor/acceptor" evidence="14">
    <location>
        <position position="321"/>
    </location>
</feature>
<dbReference type="Pfam" id="PF16087">
    <property type="entry name" value="DUF4817"/>
    <property type="match status" value="1"/>
</dbReference>
<dbReference type="PRINTS" id="PR01790">
    <property type="entry name" value="SMP30FAMILY"/>
</dbReference>
<dbReference type="PANTHER" id="PTHR10907">
    <property type="entry name" value="REGUCALCIN"/>
    <property type="match status" value="1"/>
</dbReference>
<sequence>MSKYSVSERMSIVKAYYSSNNSPIAAQRKLATEYKLKTTGPSVITIKYVIEKFERTDFAFRCLQVVKSLIPSKWEGVYLGFYFICLINAAPGTGEVLCGLPGTGFDTSPPILVDSKPNRHVADYNLTSEREILMYGTNLLKESTPSDRKHFVPKAKRIFAALDSQQQQFRNGIVTFVIPYKSDPSKLLITLTRQVRKLDFETGQSEVLAELPAEPSTARFNDGKCDSNGRAWTGTLVPGENEKGHLYRIDPEYALTRVSDKFTLSNGLAWSLDNRTMYFIDSEARKIYYFDYNIRDGTASNKQILIDYSQRREFDSLGVPDGMTIDIEGKLWVAHFGGACVLRIDPETRSVLRKIDMPCTNVTSCCFGGPHFDILYVTTAQKAGVTDQPQAGAVFAITGLGTRGQPPNNFVE</sequence>
<comment type="cofactor">
    <cofactor evidence="15">
        <name>Zn(2+)</name>
        <dbReference type="ChEBI" id="CHEBI:29105"/>
    </cofactor>
    <text evidence="15">Binds 1 divalent metal cation per subunit.</text>
</comment>
<keyword evidence="10 15" id="KW-0479">Metal-binding</keyword>
<keyword evidence="9" id="KW-0963">Cytoplasm</keyword>
<dbReference type="EMBL" id="BGPR01005875">
    <property type="protein sequence ID" value="GBN14202.1"/>
    <property type="molecule type" value="Genomic_DNA"/>
</dbReference>
<evidence type="ECO:0000256" key="2">
    <source>
        <dbReference type="ARBA" id="ARBA00001913"/>
    </source>
</evidence>
<dbReference type="GO" id="GO:0004341">
    <property type="term" value="F:gluconolactonase activity"/>
    <property type="evidence" value="ECO:0007669"/>
    <property type="project" value="UniProtKB-EC"/>
</dbReference>
<dbReference type="EC" id="3.1.1.17" evidence="7"/>
<evidence type="ECO:0000256" key="10">
    <source>
        <dbReference type="ARBA" id="ARBA00022723"/>
    </source>
</evidence>
<dbReference type="PRINTS" id="PR01791">
    <property type="entry name" value="REGUCALCIN"/>
</dbReference>
<evidence type="ECO:0000256" key="15">
    <source>
        <dbReference type="PIRSR" id="PIRSR605511-2"/>
    </source>
</evidence>
<comment type="cofactor">
    <cofactor evidence="4">
        <name>Mg(2+)</name>
        <dbReference type="ChEBI" id="CHEBI:18420"/>
    </cofactor>
</comment>
<dbReference type="InterPro" id="IPR008367">
    <property type="entry name" value="Regucalcin"/>
</dbReference>
<dbReference type="InterPro" id="IPR011042">
    <property type="entry name" value="6-blade_b-propeller_TolB-like"/>
</dbReference>
<evidence type="ECO:0000313" key="18">
    <source>
        <dbReference type="EMBL" id="GBN14202.1"/>
    </source>
</evidence>
<evidence type="ECO:0000256" key="13">
    <source>
        <dbReference type="ARBA" id="ARBA00032464"/>
    </source>
</evidence>
<comment type="catalytic activity">
    <reaction evidence="1">
        <text>D-glucono-1,5-lactone + H2O = D-gluconate + H(+)</text>
        <dbReference type="Rhea" id="RHEA:10440"/>
        <dbReference type="ChEBI" id="CHEBI:15377"/>
        <dbReference type="ChEBI" id="CHEBI:15378"/>
        <dbReference type="ChEBI" id="CHEBI:16217"/>
        <dbReference type="ChEBI" id="CHEBI:18391"/>
        <dbReference type="EC" id="3.1.1.17"/>
    </reaction>
</comment>
<dbReference type="GO" id="GO:0030234">
    <property type="term" value="F:enzyme regulator activity"/>
    <property type="evidence" value="ECO:0007669"/>
    <property type="project" value="InterPro"/>
</dbReference>
<dbReference type="GO" id="GO:0019853">
    <property type="term" value="P:L-ascorbic acid biosynthetic process"/>
    <property type="evidence" value="ECO:0007669"/>
    <property type="project" value="TreeGrafter"/>
</dbReference>
<evidence type="ECO:0000256" key="1">
    <source>
        <dbReference type="ARBA" id="ARBA00001589"/>
    </source>
</evidence>
<keyword evidence="11" id="KW-0378">Hydrolase</keyword>
<dbReference type="AlphaFoldDB" id="A0A4Y2LHX4"/>
<evidence type="ECO:0000256" key="7">
    <source>
        <dbReference type="ARBA" id="ARBA00013227"/>
    </source>
</evidence>
<evidence type="ECO:0000256" key="3">
    <source>
        <dbReference type="ARBA" id="ARBA00001936"/>
    </source>
</evidence>
<proteinExistence type="inferred from homology"/>
<dbReference type="GO" id="GO:0005737">
    <property type="term" value="C:cytoplasm"/>
    <property type="evidence" value="ECO:0007669"/>
    <property type="project" value="UniProtKB-SubCell"/>
</dbReference>
<comment type="cofactor">
    <cofactor evidence="3">
        <name>Mn(2+)</name>
        <dbReference type="ChEBI" id="CHEBI:29035"/>
    </cofactor>
</comment>
<reference evidence="18 19" key="1">
    <citation type="journal article" date="2019" name="Sci. Rep.">
        <title>Orb-weaving spider Araneus ventricosus genome elucidates the spidroin gene catalogue.</title>
        <authorList>
            <person name="Kono N."/>
            <person name="Nakamura H."/>
            <person name="Ohtoshi R."/>
            <person name="Moran D.A.P."/>
            <person name="Shinohara A."/>
            <person name="Yoshida Y."/>
            <person name="Fujiwara M."/>
            <person name="Mori M."/>
            <person name="Tomita M."/>
            <person name="Arakawa K."/>
        </authorList>
    </citation>
    <scope>NUCLEOTIDE SEQUENCE [LARGE SCALE GENOMIC DNA]</scope>
</reference>
<feature type="binding site" evidence="15">
    <location>
        <position position="266"/>
    </location>
    <ligand>
        <name>a divalent metal cation</name>
        <dbReference type="ChEBI" id="CHEBI:60240"/>
    </ligand>
</feature>
<accession>A0A4Y2LHX4</accession>
<dbReference type="Gene3D" id="2.120.10.30">
    <property type="entry name" value="TolB, C-terminal domain"/>
    <property type="match status" value="1"/>
</dbReference>
<comment type="caution">
    <text evidence="18">The sequence shown here is derived from an EMBL/GenBank/DDBJ whole genome shotgun (WGS) entry which is preliminary data.</text>
</comment>
<feature type="binding site" evidence="15">
    <location>
        <position position="321"/>
    </location>
    <ligand>
        <name>a divalent metal cation</name>
        <dbReference type="ChEBI" id="CHEBI:60240"/>
    </ligand>
</feature>
<dbReference type="Proteomes" id="UP000499080">
    <property type="component" value="Unassembled WGS sequence"/>
</dbReference>
<comment type="similarity">
    <text evidence="6">Belongs to the SMP-30/CGR1 family.</text>
</comment>
<dbReference type="Pfam" id="PF08450">
    <property type="entry name" value="SGL"/>
    <property type="match status" value="1"/>
</dbReference>